<accession>A0ABP0F9D9</accession>
<name>A0ABP0F9D9_CLALP</name>
<keyword evidence="1" id="KW-0812">Transmembrane</keyword>
<protein>
    <recommendedName>
        <fullName evidence="4">Secreted protein</fullName>
    </recommendedName>
</protein>
<keyword evidence="1" id="KW-0472">Membrane</keyword>
<dbReference type="Proteomes" id="UP001642483">
    <property type="component" value="Unassembled WGS sequence"/>
</dbReference>
<keyword evidence="1" id="KW-1133">Transmembrane helix</keyword>
<evidence type="ECO:0008006" key="4">
    <source>
        <dbReference type="Google" id="ProtNLM"/>
    </source>
</evidence>
<reference evidence="2 3" key="1">
    <citation type="submission" date="2024-02" db="EMBL/GenBank/DDBJ databases">
        <authorList>
            <person name="Daric V."/>
            <person name="Darras S."/>
        </authorList>
    </citation>
    <scope>NUCLEOTIDE SEQUENCE [LARGE SCALE GENOMIC DNA]</scope>
</reference>
<feature type="transmembrane region" description="Helical" evidence="1">
    <location>
        <begin position="6"/>
        <end position="28"/>
    </location>
</feature>
<gene>
    <name evidence="2" type="ORF">CVLEPA_LOCUS4564</name>
</gene>
<evidence type="ECO:0000256" key="1">
    <source>
        <dbReference type="SAM" id="Phobius"/>
    </source>
</evidence>
<proteinExistence type="predicted"/>
<evidence type="ECO:0000313" key="3">
    <source>
        <dbReference type="Proteomes" id="UP001642483"/>
    </source>
</evidence>
<comment type="caution">
    <text evidence="2">The sequence shown here is derived from an EMBL/GenBank/DDBJ whole genome shotgun (WGS) entry which is preliminary data.</text>
</comment>
<organism evidence="2 3">
    <name type="scientific">Clavelina lepadiformis</name>
    <name type="common">Light-bulb sea squirt</name>
    <name type="synonym">Ascidia lepadiformis</name>
    <dbReference type="NCBI Taxonomy" id="159417"/>
    <lineage>
        <taxon>Eukaryota</taxon>
        <taxon>Metazoa</taxon>
        <taxon>Chordata</taxon>
        <taxon>Tunicata</taxon>
        <taxon>Ascidiacea</taxon>
        <taxon>Aplousobranchia</taxon>
        <taxon>Clavelinidae</taxon>
        <taxon>Clavelina</taxon>
    </lineage>
</organism>
<evidence type="ECO:0000313" key="2">
    <source>
        <dbReference type="EMBL" id="CAK8674912.1"/>
    </source>
</evidence>
<dbReference type="EMBL" id="CAWYQH010000013">
    <property type="protein sequence ID" value="CAK8674912.1"/>
    <property type="molecule type" value="Genomic_DNA"/>
</dbReference>
<sequence length="101" mass="11924">MLTEISVFRASKLTIIFVNFLSLAYATLRYTTRYCRSRFIAFVESCVRMIDQPIRGNDQTDSCRSEQMFPCNLHLELRARCNNRTPWRAPIKKEKRPCVTQ</sequence>
<keyword evidence="3" id="KW-1185">Reference proteome</keyword>